<dbReference type="NCBIfam" id="TIGR00227">
    <property type="entry name" value="ribD_Cterm"/>
    <property type="match status" value="1"/>
</dbReference>
<evidence type="ECO:0000259" key="4">
    <source>
        <dbReference type="Pfam" id="PF01872"/>
    </source>
</evidence>
<dbReference type="InterPro" id="IPR050765">
    <property type="entry name" value="Riboflavin_Biosynth_HTPR"/>
</dbReference>
<dbReference type="PANTHER" id="PTHR38011">
    <property type="entry name" value="DIHYDROFOLATE REDUCTASE FAMILY PROTEIN (AFU_ORTHOLOGUE AFUA_8G06820)"/>
    <property type="match status" value="1"/>
</dbReference>
<dbReference type="PANTHER" id="PTHR38011:SF7">
    <property type="entry name" value="2,5-DIAMINO-6-RIBOSYLAMINO-4(3H)-PYRIMIDINONE 5'-PHOSPHATE REDUCTASE"/>
    <property type="match status" value="1"/>
</dbReference>
<comment type="caution">
    <text evidence="5">The sequence shown here is derived from an EMBL/GenBank/DDBJ whole genome shotgun (WGS) entry which is preliminary data.</text>
</comment>
<dbReference type="OrthoDB" id="9800865at2"/>
<organism evidence="5 6">
    <name type="scientific">Henriciella algicola</name>
    <dbReference type="NCBI Taxonomy" id="1608422"/>
    <lineage>
        <taxon>Bacteria</taxon>
        <taxon>Pseudomonadati</taxon>
        <taxon>Pseudomonadota</taxon>
        <taxon>Alphaproteobacteria</taxon>
        <taxon>Hyphomonadales</taxon>
        <taxon>Hyphomonadaceae</taxon>
        <taxon>Henriciella</taxon>
    </lineage>
</organism>
<name>A0A399REA3_9PROT</name>
<dbReference type="InterPro" id="IPR024072">
    <property type="entry name" value="DHFR-like_dom_sf"/>
</dbReference>
<reference evidence="5 6" key="1">
    <citation type="submission" date="2018-08" db="EMBL/GenBank/DDBJ databases">
        <title>Henriciella mobilis sp. nov., isolated from seawater.</title>
        <authorList>
            <person name="Cheng H."/>
            <person name="Wu Y.-H."/>
            <person name="Xu X.-W."/>
            <person name="Guo L.-L."/>
        </authorList>
    </citation>
    <scope>NUCLEOTIDE SEQUENCE [LARGE SCALE GENOMIC DNA]</scope>
    <source>
        <strain evidence="5 6">CCUG67844</strain>
    </source>
</reference>
<evidence type="ECO:0000313" key="5">
    <source>
        <dbReference type="EMBL" id="RIJ28983.1"/>
    </source>
</evidence>
<dbReference type="EMBL" id="QWGA01000007">
    <property type="protein sequence ID" value="RIJ28983.1"/>
    <property type="molecule type" value="Genomic_DNA"/>
</dbReference>
<keyword evidence="2" id="KW-0521">NADP</keyword>
<dbReference type="RefSeq" id="WP_119454399.1">
    <property type="nucleotide sequence ID" value="NZ_QWGA01000007.1"/>
</dbReference>
<evidence type="ECO:0000313" key="6">
    <source>
        <dbReference type="Proteomes" id="UP000265845"/>
    </source>
</evidence>
<dbReference type="Pfam" id="PF01872">
    <property type="entry name" value="RibD_C"/>
    <property type="match status" value="1"/>
</dbReference>
<dbReference type="Proteomes" id="UP000265845">
    <property type="component" value="Unassembled WGS sequence"/>
</dbReference>
<accession>A0A399REA3</accession>
<dbReference type="GO" id="GO:0008703">
    <property type="term" value="F:5-amino-6-(5-phosphoribosylamino)uracil reductase activity"/>
    <property type="evidence" value="ECO:0007669"/>
    <property type="project" value="InterPro"/>
</dbReference>
<dbReference type="InterPro" id="IPR002734">
    <property type="entry name" value="RibDG_C"/>
</dbReference>
<dbReference type="Gene3D" id="3.40.430.10">
    <property type="entry name" value="Dihydrofolate Reductase, subunit A"/>
    <property type="match status" value="1"/>
</dbReference>
<evidence type="ECO:0000256" key="3">
    <source>
        <dbReference type="ARBA" id="ARBA00023002"/>
    </source>
</evidence>
<dbReference type="UniPathway" id="UPA00275"/>
<proteinExistence type="predicted"/>
<dbReference type="SUPFAM" id="SSF53597">
    <property type="entry name" value="Dihydrofolate reductase-like"/>
    <property type="match status" value="1"/>
</dbReference>
<dbReference type="InterPro" id="IPR011549">
    <property type="entry name" value="RibD_C"/>
</dbReference>
<comment type="pathway">
    <text evidence="1">Cofactor biosynthesis; riboflavin biosynthesis.</text>
</comment>
<protein>
    <submittedName>
        <fullName evidence="5">RibD family protein</fullName>
    </submittedName>
</protein>
<keyword evidence="6" id="KW-1185">Reference proteome</keyword>
<dbReference type="GO" id="GO:0009231">
    <property type="term" value="P:riboflavin biosynthetic process"/>
    <property type="evidence" value="ECO:0007669"/>
    <property type="project" value="UniProtKB-UniPathway"/>
</dbReference>
<sequence length="219" mass="23382">MSGKVSVTLKLATSLDGRIALSNGVSQWITNSKSRARVHEMRARHDAVLVGVGTVLADDPLLTARTVPAPAIQPARIVADSHLRTPPHSRLVESVGLGRVILAHDDHADSKAFAKTGAETWPVGTSNGRLDLNQLLRRCEAEGLQRIFLEGGGTLAASFLAAGLVDVLAWFRAPILIGGDGVPAVGALGHEQMDQTTRWELQSRESFDADCLEIWTPAS</sequence>
<feature type="domain" description="Bacterial bifunctional deaminase-reductase C-terminal" evidence="4">
    <location>
        <begin position="6"/>
        <end position="210"/>
    </location>
</feature>
<evidence type="ECO:0000256" key="1">
    <source>
        <dbReference type="ARBA" id="ARBA00005104"/>
    </source>
</evidence>
<dbReference type="AlphaFoldDB" id="A0A399REA3"/>
<gene>
    <name evidence="5" type="ORF">D1222_11485</name>
</gene>
<keyword evidence="3" id="KW-0560">Oxidoreductase</keyword>
<evidence type="ECO:0000256" key="2">
    <source>
        <dbReference type="ARBA" id="ARBA00022857"/>
    </source>
</evidence>
<dbReference type="GO" id="GO:0050661">
    <property type="term" value="F:NADP binding"/>
    <property type="evidence" value="ECO:0007669"/>
    <property type="project" value="InterPro"/>
</dbReference>